<accession>A0A9Q0NAB6</accession>
<dbReference type="PROSITE" id="PS50850">
    <property type="entry name" value="MFS"/>
    <property type="match status" value="1"/>
</dbReference>
<evidence type="ECO:0000256" key="1">
    <source>
        <dbReference type="ARBA" id="ARBA00004141"/>
    </source>
</evidence>
<feature type="transmembrane region" description="Helical" evidence="2">
    <location>
        <begin position="311"/>
        <end position="327"/>
    </location>
</feature>
<feature type="transmembrane region" description="Helical" evidence="2">
    <location>
        <begin position="443"/>
        <end position="461"/>
    </location>
</feature>
<protein>
    <submittedName>
        <fullName evidence="4">MFS-type transporter YhjX</fullName>
    </submittedName>
</protein>
<evidence type="ECO:0000259" key="3">
    <source>
        <dbReference type="PROSITE" id="PS50850"/>
    </source>
</evidence>
<feature type="transmembrane region" description="Helical" evidence="2">
    <location>
        <begin position="47"/>
        <end position="69"/>
    </location>
</feature>
<dbReference type="AlphaFoldDB" id="A0A9Q0NAB6"/>
<dbReference type="Gene3D" id="1.20.1250.20">
    <property type="entry name" value="MFS general substrate transporter like domains"/>
    <property type="match status" value="2"/>
</dbReference>
<dbReference type="InterPro" id="IPR036259">
    <property type="entry name" value="MFS_trans_sf"/>
</dbReference>
<comment type="caution">
    <text evidence="4">The sequence shown here is derived from an EMBL/GenBank/DDBJ whole genome shotgun (WGS) entry which is preliminary data.</text>
</comment>
<keyword evidence="2" id="KW-1133">Transmembrane helix</keyword>
<proteinExistence type="predicted"/>
<feature type="transmembrane region" description="Helical" evidence="2">
    <location>
        <begin position="89"/>
        <end position="108"/>
    </location>
</feature>
<feature type="transmembrane region" description="Helical" evidence="2">
    <location>
        <begin position="399"/>
        <end position="423"/>
    </location>
</feature>
<comment type="subcellular location">
    <subcellularLocation>
        <location evidence="1">Membrane</location>
        <topology evidence="1">Multi-pass membrane protein</topology>
    </subcellularLocation>
</comment>
<sequence>MEPAVNSETRRRNPITRAIIWHYSNTKCSITATQHEKEKYLFSKVKFNPWILMPAAVIVQFCCGSLYAWSVFNAPIDEAISGNSKVSQAPVTFYIAVGMLGVASAVMGPYLERNGPKKTLILSSTLFFCGNALSAIAIYIKNIWLLYVGYGIIGGFGIGLSYIAPVSSLQKWFPHKRGVAGGFAVCGFGAGSIVIGKVTLPLIRMVGLPMTFIVLGTCYYAAMVGSALLFRVPPPNYTVSSSTDAEQKATVPLMPQNAEIKLTLKESIMSVDYLFLYIIFLSNTLFGLLIISRLADMITKLYSRDPNEASTIVSINGALNLFGRILFSTVSDKIGRKTSCFIMLAVQTIIIATFPIFLENRIYWIFLLCMFSTSMCYGGGVGVMPAFLADLFGTHNIGVCFGVLITAWSIAGTGGGLLFTAIYNHQIISRGYTTADAFPFIINSYWILTSVVIGLLCTILIRTHLKDRILPPVDGQWFRFRFFKQMLILKRTSACPTIQVMSSEEYDELWENYLKTRNVIGKNCEGMVELATLSEVNK</sequence>
<gene>
    <name evidence="4" type="primary">yhjX_0</name>
    <name evidence="4" type="ORF">Bhyg_01878</name>
</gene>
<feature type="transmembrane region" description="Helical" evidence="2">
    <location>
        <begin position="178"/>
        <end position="200"/>
    </location>
</feature>
<dbReference type="Proteomes" id="UP001151699">
    <property type="component" value="Chromosome A"/>
</dbReference>
<evidence type="ECO:0000313" key="5">
    <source>
        <dbReference type="Proteomes" id="UP001151699"/>
    </source>
</evidence>
<dbReference type="PANTHER" id="PTHR11360">
    <property type="entry name" value="MONOCARBOXYLATE TRANSPORTER"/>
    <property type="match status" value="1"/>
</dbReference>
<keyword evidence="2" id="KW-0472">Membrane</keyword>
<dbReference type="CDD" id="cd17353">
    <property type="entry name" value="MFS_OFA_like"/>
    <property type="match status" value="1"/>
</dbReference>
<name>A0A9Q0NAB6_9DIPT</name>
<dbReference type="PANTHER" id="PTHR11360:SF317">
    <property type="entry name" value="MAJOR FACILITATOR SUPERFAMILY (MFS) PROFILE DOMAIN-CONTAINING PROTEIN-RELATED"/>
    <property type="match status" value="1"/>
</dbReference>
<feature type="transmembrane region" description="Helical" evidence="2">
    <location>
        <begin position="120"/>
        <end position="140"/>
    </location>
</feature>
<dbReference type="InterPro" id="IPR050327">
    <property type="entry name" value="Proton-linked_MCT"/>
</dbReference>
<dbReference type="SUPFAM" id="SSF103473">
    <property type="entry name" value="MFS general substrate transporter"/>
    <property type="match status" value="1"/>
</dbReference>
<dbReference type="GO" id="GO:0022857">
    <property type="term" value="F:transmembrane transporter activity"/>
    <property type="evidence" value="ECO:0007669"/>
    <property type="project" value="InterPro"/>
</dbReference>
<feature type="transmembrane region" description="Helical" evidence="2">
    <location>
        <begin position="146"/>
        <end position="166"/>
    </location>
</feature>
<feature type="transmembrane region" description="Helical" evidence="2">
    <location>
        <begin position="339"/>
        <end position="358"/>
    </location>
</feature>
<feature type="domain" description="Major facilitator superfamily (MFS) profile" evidence="3">
    <location>
        <begin position="48"/>
        <end position="466"/>
    </location>
</feature>
<evidence type="ECO:0000256" key="2">
    <source>
        <dbReference type="SAM" id="Phobius"/>
    </source>
</evidence>
<evidence type="ECO:0000313" key="4">
    <source>
        <dbReference type="EMBL" id="KAJ6646665.1"/>
    </source>
</evidence>
<dbReference type="OrthoDB" id="410267at2759"/>
<dbReference type="EMBL" id="WJQU01000001">
    <property type="protein sequence ID" value="KAJ6646665.1"/>
    <property type="molecule type" value="Genomic_DNA"/>
</dbReference>
<feature type="transmembrane region" description="Helical" evidence="2">
    <location>
        <begin position="364"/>
        <end position="387"/>
    </location>
</feature>
<feature type="transmembrane region" description="Helical" evidence="2">
    <location>
        <begin position="271"/>
        <end position="291"/>
    </location>
</feature>
<dbReference type="Pfam" id="PF07690">
    <property type="entry name" value="MFS_1"/>
    <property type="match status" value="1"/>
</dbReference>
<organism evidence="4 5">
    <name type="scientific">Pseudolycoriella hygida</name>
    <dbReference type="NCBI Taxonomy" id="35572"/>
    <lineage>
        <taxon>Eukaryota</taxon>
        <taxon>Metazoa</taxon>
        <taxon>Ecdysozoa</taxon>
        <taxon>Arthropoda</taxon>
        <taxon>Hexapoda</taxon>
        <taxon>Insecta</taxon>
        <taxon>Pterygota</taxon>
        <taxon>Neoptera</taxon>
        <taxon>Endopterygota</taxon>
        <taxon>Diptera</taxon>
        <taxon>Nematocera</taxon>
        <taxon>Sciaroidea</taxon>
        <taxon>Sciaridae</taxon>
        <taxon>Pseudolycoriella</taxon>
    </lineage>
</organism>
<keyword evidence="5" id="KW-1185">Reference proteome</keyword>
<dbReference type="InterPro" id="IPR011701">
    <property type="entry name" value="MFS"/>
</dbReference>
<dbReference type="InterPro" id="IPR020846">
    <property type="entry name" value="MFS_dom"/>
</dbReference>
<dbReference type="GO" id="GO:0016020">
    <property type="term" value="C:membrane"/>
    <property type="evidence" value="ECO:0007669"/>
    <property type="project" value="UniProtKB-SubCell"/>
</dbReference>
<reference evidence="4" key="1">
    <citation type="submission" date="2022-07" db="EMBL/GenBank/DDBJ databases">
        <authorList>
            <person name="Trinca V."/>
            <person name="Uliana J.V.C."/>
            <person name="Torres T.T."/>
            <person name="Ward R.J."/>
            <person name="Monesi N."/>
        </authorList>
    </citation>
    <scope>NUCLEOTIDE SEQUENCE</scope>
    <source>
        <strain evidence="4">HSMRA1968</strain>
        <tissue evidence="4">Whole embryos</tissue>
    </source>
</reference>
<feature type="transmembrane region" description="Helical" evidence="2">
    <location>
        <begin position="206"/>
        <end position="230"/>
    </location>
</feature>
<keyword evidence="2" id="KW-0812">Transmembrane</keyword>